<dbReference type="AlphaFoldDB" id="A0A183A4K0"/>
<evidence type="ECO:0000313" key="3">
    <source>
        <dbReference type="Proteomes" id="UP000272942"/>
    </source>
</evidence>
<name>A0A183A4K0_9TREM</name>
<feature type="region of interest" description="Disordered" evidence="1">
    <location>
        <begin position="1"/>
        <end position="27"/>
    </location>
</feature>
<gene>
    <name evidence="2" type="ORF">ECPE_LOCUS1884</name>
</gene>
<reference evidence="4" key="1">
    <citation type="submission" date="2016-06" db="UniProtKB">
        <authorList>
            <consortium name="WormBaseParasite"/>
        </authorList>
    </citation>
    <scope>IDENTIFICATION</scope>
</reference>
<sequence length="114" mass="12573">MGQWEPLRGRRRTTSHTSSKDQSTCDFPDGVFVCEPESGEVSLNPLTSAELSHDSGVYFGQSTPGVAINRGYSRRRAYTGESWPDGPREVEAPWRQSNSHLNGSRSGLNVRVSC</sequence>
<evidence type="ECO:0000313" key="4">
    <source>
        <dbReference type="WBParaSite" id="ECPE_0000188501-mRNA-1"/>
    </source>
</evidence>
<organism evidence="4">
    <name type="scientific">Echinostoma caproni</name>
    <dbReference type="NCBI Taxonomy" id="27848"/>
    <lineage>
        <taxon>Eukaryota</taxon>
        <taxon>Metazoa</taxon>
        <taxon>Spiralia</taxon>
        <taxon>Lophotrochozoa</taxon>
        <taxon>Platyhelminthes</taxon>
        <taxon>Trematoda</taxon>
        <taxon>Digenea</taxon>
        <taxon>Plagiorchiida</taxon>
        <taxon>Echinostomata</taxon>
        <taxon>Echinostomatoidea</taxon>
        <taxon>Echinostomatidae</taxon>
        <taxon>Echinostoma</taxon>
    </lineage>
</organism>
<evidence type="ECO:0000256" key="1">
    <source>
        <dbReference type="SAM" id="MobiDB-lite"/>
    </source>
</evidence>
<dbReference type="Proteomes" id="UP000272942">
    <property type="component" value="Unassembled WGS sequence"/>
</dbReference>
<accession>A0A183A4K0</accession>
<proteinExistence type="predicted"/>
<protein>
    <submittedName>
        <fullName evidence="2 4">Uncharacterized protein</fullName>
    </submittedName>
</protein>
<dbReference type="WBParaSite" id="ECPE_0000188501-mRNA-1">
    <property type="protein sequence ID" value="ECPE_0000188501-mRNA-1"/>
    <property type="gene ID" value="ECPE_0000188501"/>
</dbReference>
<keyword evidence="3" id="KW-1185">Reference proteome</keyword>
<reference evidence="2 3" key="2">
    <citation type="submission" date="2018-11" db="EMBL/GenBank/DDBJ databases">
        <authorList>
            <consortium name="Pathogen Informatics"/>
        </authorList>
    </citation>
    <scope>NUCLEOTIDE SEQUENCE [LARGE SCALE GENOMIC DNA]</scope>
    <source>
        <strain evidence="2 3">Egypt</strain>
    </source>
</reference>
<dbReference type="EMBL" id="UZAN01018113">
    <property type="protein sequence ID" value="VDP48584.1"/>
    <property type="molecule type" value="Genomic_DNA"/>
</dbReference>
<evidence type="ECO:0000313" key="2">
    <source>
        <dbReference type="EMBL" id="VDP48584.1"/>
    </source>
</evidence>